<dbReference type="GO" id="GO:0016887">
    <property type="term" value="F:ATP hydrolysis activity"/>
    <property type="evidence" value="ECO:0007669"/>
    <property type="project" value="InterPro"/>
</dbReference>
<keyword evidence="3" id="KW-0418">Kinase</keyword>
<dbReference type="GO" id="GO:0016301">
    <property type="term" value="F:kinase activity"/>
    <property type="evidence" value="ECO:0007669"/>
    <property type="project" value="UniProtKB-KW"/>
</dbReference>
<dbReference type="InterPro" id="IPR005532">
    <property type="entry name" value="SUMF_dom"/>
</dbReference>
<dbReference type="InterPro" id="IPR003959">
    <property type="entry name" value="ATPase_AAA_core"/>
</dbReference>
<dbReference type="GO" id="GO:0005524">
    <property type="term" value="F:ATP binding"/>
    <property type="evidence" value="ECO:0007669"/>
    <property type="project" value="InterPro"/>
</dbReference>
<feature type="domain" description="Sulfatase-modifying factor enzyme-like" evidence="2">
    <location>
        <begin position="519"/>
        <end position="758"/>
    </location>
</feature>
<gene>
    <name evidence="3" type="ORF">CI238_02919</name>
</gene>
<dbReference type="PANTHER" id="PTHR23150:SF19">
    <property type="entry name" value="FORMYLGLYCINE-GENERATING ENZYME"/>
    <property type="match status" value="1"/>
</dbReference>
<name>A0A161VY17_COLIC</name>
<evidence type="ECO:0000259" key="1">
    <source>
        <dbReference type="Pfam" id="PF00004"/>
    </source>
</evidence>
<sequence length="764" mass="84261">MEGVIALILEHRPNQMHPVILVDAPAPLRMRNLRLGPGSLDPPVGYIGIYDRSIAQCPLEPQPALIENTMDTSTAHMFQYQQDIAKQFGSEPLLALSNGTVISLATGYIPLLARFTFEDKAAKGLRKRKTNEKPEPTIHFSALELVCDNQFLLLTGPSGSGKTTFAKYLCFRLTSTDFDHGRQLVRNDFGDTREEKWNSSQLLPCYFALDNTHSLQKLVETTIPNIIRTASTEGTALLITIDAIDRAGDTAPHLLQQLFSLFHGHENHRLLLLGVPDICNHWILPFDIVRHHLLPFLESQIQQAVSKHLGSRSSEANIATGAAAKNPALFALALQAEHCGDQAEELLDSWLSIFFSQAGGAQILAENAYNRVRYDQPPRIPTKLSSTVATNNPVIFCNVIQNLLAAKHLAALPSYVAVGLFRLQPRAHAPIIQSCLVRLSSSGCLDDLVQGLLGGSPTDSQRGALLVADFVGETKKFRDKIANAMLGIVSQGILSVNEREKAGRILSRLGDPRDLASLAEVPSGSFTMGSGSHPNSQPLNIMSLQSFRIGVYPVVSRDYFAFIRETDRDWIGPDGTDPDRSNVPATDLTWHDARAYCSWLTDRWRKIGKIGPDEQVRLPTEPEWERAAKGDYICTGSDTLVYPWGTTWEDQAANSETTGLNSTCAVGLFPKGCSPYGCYDMAGHVWEWCSTLWGEDMATPSFQYPWQDDDREAPDAPEQIRRVLRGGCFSSPKIKANSSYRGSLEPSGFWRGNGFRIVVAPVPK</sequence>
<dbReference type="InterPro" id="IPR051043">
    <property type="entry name" value="Sulfatase_Mod_Factor_Kinase"/>
</dbReference>
<organism evidence="3 4">
    <name type="scientific">Colletotrichum incanum</name>
    <name type="common">Soybean anthracnose fungus</name>
    <dbReference type="NCBI Taxonomy" id="1573173"/>
    <lineage>
        <taxon>Eukaryota</taxon>
        <taxon>Fungi</taxon>
        <taxon>Dikarya</taxon>
        <taxon>Ascomycota</taxon>
        <taxon>Pezizomycotina</taxon>
        <taxon>Sordariomycetes</taxon>
        <taxon>Hypocreomycetidae</taxon>
        <taxon>Glomerellales</taxon>
        <taxon>Glomerellaceae</taxon>
        <taxon>Colletotrichum</taxon>
        <taxon>Colletotrichum spaethianum species complex</taxon>
    </lineage>
</organism>
<dbReference type="Pfam" id="PF00004">
    <property type="entry name" value="AAA"/>
    <property type="match status" value="1"/>
</dbReference>
<dbReference type="GO" id="GO:0120147">
    <property type="term" value="F:formylglycine-generating oxidase activity"/>
    <property type="evidence" value="ECO:0007669"/>
    <property type="project" value="TreeGrafter"/>
</dbReference>
<dbReference type="Gene3D" id="3.40.50.300">
    <property type="entry name" value="P-loop containing nucleotide triphosphate hydrolases"/>
    <property type="match status" value="1"/>
</dbReference>
<protein>
    <submittedName>
        <fullName evidence="3">Serine threonine protein kinase</fullName>
    </submittedName>
</protein>
<proteinExistence type="predicted"/>
<dbReference type="InterPro" id="IPR042095">
    <property type="entry name" value="SUMF_sf"/>
</dbReference>
<evidence type="ECO:0000259" key="2">
    <source>
        <dbReference type="Pfam" id="PF03781"/>
    </source>
</evidence>
<dbReference type="Gene3D" id="3.90.1580.10">
    <property type="entry name" value="paralog of FGE (formylglycine-generating enzyme)"/>
    <property type="match status" value="1"/>
</dbReference>
<comment type="caution">
    <text evidence="3">The sequence shown here is derived from an EMBL/GenBank/DDBJ whole genome shotgun (WGS) entry which is preliminary data.</text>
</comment>
<accession>A0A161VY17</accession>
<dbReference type="CDD" id="cd00267">
    <property type="entry name" value="ABC_ATPase"/>
    <property type="match status" value="1"/>
</dbReference>
<dbReference type="InterPro" id="IPR027417">
    <property type="entry name" value="P-loop_NTPase"/>
</dbReference>
<evidence type="ECO:0000313" key="3">
    <source>
        <dbReference type="EMBL" id="KZL63603.1"/>
    </source>
</evidence>
<dbReference type="STRING" id="1573173.A0A161VY17"/>
<dbReference type="Proteomes" id="UP000076584">
    <property type="component" value="Unassembled WGS sequence"/>
</dbReference>
<dbReference type="PANTHER" id="PTHR23150">
    <property type="entry name" value="SULFATASE MODIFYING FACTOR 1, 2"/>
    <property type="match status" value="1"/>
</dbReference>
<keyword evidence="4" id="KW-1185">Reference proteome</keyword>
<evidence type="ECO:0000313" key="4">
    <source>
        <dbReference type="Proteomes" id="UP000076584"/>
    </source>
</evidence>
<keyword evidence="3" id="KW-0808">Transferase</keyword>
<dbReference type="SUPFAM" id="SSF52540">
    <property type="entry name" value="P-loop containing nucleoside triphosphate hydrolases"/>
    <property type="match status" value="1"/>
</dbReference>
<feature type="domain" description="ATPase AAA-type core" evidence="1">
    <location>
        <begin position="152"/>
        <end position="273"/>
    </location>
</feature>
<dbReference type="EMBL" id="LFIW01002754">
    <property type="protein sequence ID" value="KZL63603.1"/>
    <property type="molecule type" value="Genomic_DNA"/>
</dbReference>
<dbReference type="Pfam" id="PF03781">
    <property type="entry name" value="FGE-sulfatase"/>
    <property type="match status" value="1"/>
</dbReference>
<dbReference type="SUPFAM" id="SSF56436">
    <property type="entry name" value="C-type lectin-like"/>
    <property type="match status" value="1"/>
</dbReference>
<reference evidence="3 4" key="1">
    <citation type="submission" date="2015-06" db="EMBL/GenBank/DDBJ databases">
        <title>Survival trade-offs in plant roots during colonization by closely related pathogenic and mutualistic fungi.</title>
        <authorList>
            <person name="Hacquard S."/>
            <person name="Kracher B."/>
            <person name="Hiruma K."/>
            <person name="Weinman A."/>
            <person name="Muench P."/>
            <person name="Garrido Oter R."/>
            <person name="Ver Loren van Themaat E."/>
            <person name="Dallerey J.-F."/>
            <person name="Damm U."/>
            <person name="Henrissat B."/>
            <person name="Lespinet O."/>
            <person name="Thon M."/>
            <person name="Kemen E."/>
            <person name="McHardy A.C."/>
            <person name="Schulze-Lefert P."/>
            <person name="O'Connell R.J."/>
        </authorList>
    </citation>
    <scope>NUCLEOTIDE SEQUENCE [LARGE SCALE GENOMIC DNA]</scope>
    <source>
        <strain evidence="3 4">MAFF 238704</strain>
    </source>
</reference>
<dbReference type="AlphaFoldDB" id="A0A161VY17"/>
<dbReference type="InterPro" id="IPR016187">
    <property type="entry name" value="CTDL_fold"/>
</dbReference>